<dbReference type="RefSeq" id="WP_158284897.1">
    <property type="nucleotide sequence ID" value="NZ_QGTR01000002.1"/>
</dbReference>
<evidence type="ECO:0000313" key="2">
    <source>
        <dbReference type="EMBL" id="PWW01645.1"/>
    </source>
</evidence>
<dbReference type="Gene3D" id="3.40.50.410">
    <property type="entry name" value="von Willebrand factor, type A domain"/>
    <property type="match status" value="1"/>
</dbReference>
<dbReference type="OrthoDB" id="7522752at2"/>
<organism evidence="2 3">
    <name type="scientific">Hoeflea marina</name>
    <dbReference type="NCBI Taxonomy" id="274592"/>
    <lineage>
        <taxon>Bacteria</taxon>
        <taxon>Pseudomonadati</taxon>
        <taxon>Pseudomonadota</taxon>
        <taxon>Alphaproteobacteria</taxon>
        <taxon>Hyphomicrobiales</taxon>
        <taxon>Rhizobiaceae</taxon>
        <taxon>Hoeflea</taxon>
    </lineage>
</organism>
<dbReference type="Proteomes" id="UP000246352">
    <property type="component" value="Unassembled WGS sequence"/>
</dbReference>
<gene>
    <name evidence="2" type="ORF">DFR52_102308</name>
</gene>
<dbReference type="Pfam" id="PF13400">
    <property type="entry name" value="Tad"/>
    <property type="match status" value="1"/>
</dbReference>
<keyword evidence="3" id="KW-1185">Reference proteome</keyword>
<dbReference type="SUPFAM" id="SSF53300">
    <property type="entry name" value="vWA-like"/>
    <property type="match status" value="1"/>
</dbReference>
<accession>A0A317PL02</accession>
<dbReference type="InterPro" id="IPR036465">
    <property type="entry name" value="vWFA_dom_sf"/>
</dbReference>
<sequence>MFAALLTPVLFIAGSLAVDTANLMSMRTRLQNAADGAALATASGLAAEKVEPTEAKLFAATFFKGLVSEDATAFTDFSAKPTVTISSSGSGKKTVWQVEVDVEGSLTLTSMARLMGREKTKVAVSGTSQSARDASNPLSMMLVLDRSGSMAWASGQTTTETVPRYCYYYGYRYQCGTTTQQVDVPKIDVLKVAVANLVDHIKESDSTDEYARMGAVSYNFQTTSSDKLGFGWDKSKVTTFADALVAKDGTYAVDAMKWAYEQVTGSGEVNAHFSKNGSKNPTKFILFMTDGEHDTGSNSQNDYADKKTKEYCTSAKDKGTIIFAVAFQAPQRGKDLLSACASGNRYYYDANSASDLTKAFTDIGEEAVKLVTRLTM</sequence>
<feature type="domain" description="VWFA" evidence="1">
    <location>
        <begin position="139"/>
        <end position="363"/>
    </location>
</feature>
<protein>
    <submittedName>
        <fullName evidence="2">Flp pilus assembly protein TadG</fullName>
    </submittedName>
</protein>
<dbReference type="PROSITE" id="PS50234">
    <property type="entry name" value="VWFA"/>
    <property type="match status" value="1"/>
</dbReference>
<reference evidence="2 3" key="1">
    <citation type="submission" date="2018-05" db="EMBL/GenBank/DDBJ databases">
        <title>Genomic Encyclopedia of Type Strains, Phase IV (KMG-IV): sequencing the most valuable type-strain genomes for metagenomic binning, comparative biology and taxonomic classification.</title>
        <authorList>
            <person name="Goeker M."/>
        </authorList>
    </citation>
    <scope>NUCLEOTIDE SEQUENCE [LARGE SCALE GENOMIC DNA]</scope>
    <source>
        <strain evidence="2 3">DSM 16791</strain>
    </source>
</reference>
<dbReference type="InterPro" id="IPR028087">
    <property type="entry name" value="Tad_N"/>
</dbReference>
<name>A0A317PL02_9HYPH</name>
<proteinExistence type="predicted"/>
<dbReference type="AlphaFoldDB" id="A0A317PL02"/>
<evidence type="ECO:0000259" key="1">
    <source>
        <dbReference type="PROSITE" id="PS50234"/>
    </source>
</evidence>
<dbReference type="SMART" id="SM00327">
    <property type="entry name" value="VWA"/>
    <property type="match status" value="1"/>
</dbReference>
<dbReference type="CDD" id="cd00198">
    <property type="entry name" value="vWFA"/>
    <property type="match status" value="1"/>
</dbReference>
<comment type="caution">
    <text evidence="2">The sequence shown here is derived from an EMBL/GenBank/DDBJ whole genome shotgun (WGS) entry which is preliminary data.</text>
</comment>
<dbReference type="EMBL" id="QGTR01000002">
    <property type="protein sequence ID" value="PWW01645.1"/>
    <property type="molecule type" value="Genomic_DNA"/>
</dbReference>
<dbReference type="InterPro" id="IPR002035">
    <property type="entry name" value="VWF_A"/>
</dbReference>
<evidence type="ECO:0000313" key="3">
    <source>
        <dbReference type="Proteomes" id="UP000246352"/>
    </source>
</evidence>
<dbReference type="Pfam" id="PF00092">
    <property type="entry name" value="VWA"/>
    <property type="match status" value="1"/>
</dbReference>